<keyword evidence="1" id="KW-1133">Transmembrane helix</keyword>
<name>A0A7W6H1P0_9RHOB</name>
<evidence type="ECO:0000256" key="1">
    <source>
        <dbReference type="SAM" id="Phobius"/>
    </source>
</evidence>
<keyword evidence="3" id="KW-1185">Reference proteome</keyword>
<sequence>MKKIYLVTARALAVFGGFVAIGAGAMIVGTALILGGMMALAAKLALKGTSPDPELSEDIRMEAAQPQT</sequence>
<dbReference type="AlphaFoldDB" id="A0A7W6H1P0"/>
<dbReference type="Proteomes" id="UP000530268">
    <property type="component" value="Unassembled WGS sequence"/>
</dbReference>
<organism evidence="2 3">
    <name type="scientific">Sulfitobacter undariae</name>
    <dbReference type="NCBI Taxonomy" id="1563671"/>
    <lineage>
        <taxon>Bacteria</taxon>
        <taxon>Pseudomonadati</taxon>
        <taxon>Pseudomonadota</taxon>
        <taxon>Alphaproteobacteria</taxon>
        <taxon>Rhodobacterales</taxon>
        <taxon>Roseobacteraceae</taxon>
        <taxon>Sulfitobacter</taxon>
    </lineage>
</organism>
<reference evidence="2 3" key="1">
    <citation type="submission" date="2020-08" db="EMBL/GenBank/DDBJ databases">
        <title>Genomic Encyclopedia of Type Strains, Phase IV (KMG-IV): sequencing the most valuable type-strain genomes for metagenomic binning, comparative biology and taxonomic classification.</title>
        <authorList>
            <person name="Goeker M."/>
        </authorList>
    </citation>
    <scope>NUCLEOTIDE SEQUENCE [LARGE SCALE GENOMIC DNA]</scope>
    <source>
        <strain evidence="2 3">DSM 102234</strain>
    </source>
</reference>
<protein>
    <submittedName>
        <fullName evidence="2">Uncharacterized protein</fullName>
    </submittedName>
</protein>
<evidence type="ECO:0000313" key="3">
    <source>
        <dbReference type="Proteomes" id="UP000530268"/>
    </source>
</evidence>
<proteinExistence type="predicted"/>
<keyword evidence="1" id="KW-0812">Transmembrane</keyword>
<comment type="caution">
    <text evidence="2">The sequence shown here is derived from an EMBL/GenBank/DDBJ whole genome shotgun (WGS) entry which is preliminary data.</text>
</comment>
<keyword evidence="1" id="KW-0472">Membrane</keyword>
<feature type="transmembrane region" description="Helical" evidence="1">
    <location>
        <begin position="12"/>
        <end position="42"/>
    </location>
</feature>
<evidence type="ECO:0000313" key="2">
    <source>
        <dbReference type="EMBL" id="MBB3996106.1"/>
    </source>
</evidence>
<dbReference type="RefSeq" id="WP_184568340.1">
    <property type="nucleotide sequence ID" value="NZ_JACIEI010000028.1"/>
</dbReference>
<gene>
    <name evidence="2" type="ORF">GGR95_003774</name>
</gene>
<dbReference type="EMBL" id="JACIEI010000028">
    <property type="protein sequence ID" value="MBB3996106.1"/>
    <property type="molecule type" value="Genomic_DNA"/>
</dbReference>
<accession>A0A7W6H1P0</accession>